<feature type="domain" description="KilA-N" evidence="1">
    <location>
        <begin position="45"/>
        <end position="153"/>
    </location>
</feature>
<dbReference type="InterPro" id="IPR018004">
    <property type="entry name" value="KilA/APSES_HTH"/>
</dbReference>
<reference evidence="2" key="1">
    <citation type="journal article" date="2020" name="Nature">
        <title>Giant virus diversity and host interactions through global metagenomics.</title>
        <authorList>
            <person name="Schulz F."/>
            <person name="Roux S."/>
            <person name="Paez-Espino D."/>
            <person name="Jungbluth S."/>
            <person name="Walsh D.A."/>
            <person name="Denef V.J."/>
            <person name="McMahon K.D."/>
            <person name="Konstantinidis K.T."/>
            <person name="Eloe-Fadrosh E.A."/>
            <person name="Kyrpides N.C."/>
            <person name="Woyke T."/>
        </authorList>
    </citation>
    <scope>NUCLEOTIDE SEQUENCE</scope>
    <source>
        <strain evidence="2">GVMAG-M-3300020192-26</strain>
    </source>
</reference>
<name>A0A6C0C9C8_9ZZZZ</name>
<accession>A0A6C0C9C8</accession>
<sequence>MDFPNDKKLILLLLLITSLLVIIKMLSFDDLKFTNKKMFKSVNEELINARYQNINFTIMKSNGYVDIIALEKNLNLKSKTANHNLQNWILKEETISLLQKYAGKYNVKCDQVMIYKKNETGYFLFCPPALVYNYVEMMIPKYLEVTIHVMKQYNGLGYVNLEN</sequence>
<dbReference type="Pfam" id="PF04383">
    <property type="entry name" value="KilA-N"/>
    <property type="match status" value="1"/>
</dbReference>
<evidence type="ECO:0000259" key="1">
    <source>
        <dbReference type="PROSITE" id="PS51301"/>
    </source>
</evidence>
<dbReference type="PROSITE" id="PS51301">
    <property type="entry name" value="KILA_N"/>
    <property type="match status" value="1"/>
</dbReference>
<dbReference type="EMBL" id="MN739355">
    <property type="protein sequence ID" value="QHT00420.1"/>
    <property type="molecule type" value="Genomic_DNA"/>
</dbReference>
<dbReference type="AlphaFoldDB" id="A0A6C0C9C8"/>
<organism evidence="2">
    <name type="scientific">viral metagenome</name>
    <dbReference type="NCBI Taxonomy" id="1070528"/>
    <lineage>
        <taxon>unclassified sequences</taxon>
        <taxon>metagenomes</taxon>
        <taxon>organismal metagenomes</taxon>
    </lineage>
</organism>
<protein>
    <recommendedName>
        <fullName evidence="1">KilA-N domain-containing protein</fullName>
    </recommendedName>
</protein>
<proteinExistence type="predicted"/>
<evidence type="ECO:0000313" key="2">
    <source>
        <dbReference type="EMBL" id="QHT00420.1"/>
    </source>
</evidence>
<dbReference type="InterPro" id="IPR017880">
    <property type="entry name" value="KilA_N"/>
</dbReference>